<dbReference type="Proteomes" id="UP001254165">
    <property type="component" value="Unassembled WGS sequence"/>
</dbReference>
<evidence type="ECO:0008006" key="3">
    <source>
        <dbReference type="Google" id="ProtNLM"/>
    </source>
</evidence>
<evidence type="ECO:0000313" key="2">
    <source>
        <dbReference type="Proteomes" id="UP001254165"/>
    </source>
</evidence>
<proteinExistence type="predicted"/>
<accession>A0ABU3NPY8</accession>
<name>A0ABU3NPY8_9CHLR</name>
<evidence type="ECO:0000313" key="1">
    <source>
        <dbReference type="EMBL" id="MDT8898891.1"/>
    </source>
</evidence>
<dbReference type="RefSeq" id="WP_315625558.1">
    <property type="nucleotide sequence ID" value="NZ_JAUHMF010000002.1"/>
</dbReference>
<keyword evidence="2" id="KW-1185">Reference proteome</keyword>
<protein>
    <recommendedName>
        <fullName evidence="3">FtsK domain-containing protein</fullName>
    </recommendedName>
</protein>
<dbReference type="EMBL" id="JAUHMF010000002">
    <property type="protein sequence ID" value="MDT8898891.1"/>
    <property type="molecule type" value="Genomic_DNA"/>
</dbReference>
<comment type="caution">
    <text evidence="1">The sequence shown here is derived from an EMBL/GenBank/DDBJ whole genome shotgun (WGS) entry which is preliminary data.</text>
</comment>
<sequence length="261" mass="29682">MALLTQKYRLDLVTKPISNASDLDISPLTLQFAQRPTLEEIISGLPLLTHETAVLGVCEDGVPLLLDLHNPSPGALLVIGHELTTPLNLLEVVHQSLWMANDPQFLQLFLVSDKAFSASHPVERWINPHHRDLEQTLVQLSDVTNARQQGKLRGPSIVLLIEDLEWVLRADPEAIWALEYLLHYGPNQKIWPIVATTLKNETIRLRWLRRFKTLIWAADLSLETKQKFSLPTHPFSTTLPASSCFSLRSQGQWLHIWVPER</sequence>
<reference evidence="1 2" key="1">
    <citation type="submission" date="2023-07" db="EMBL/GenBank/DDBJ databases">
        <title>Novel species of Thermanaerothrix with wide hydrolytic capabilities.</title>
        <authorList>
            <person name="Zayulina K.S."/>
            <person name="Podosokorskaya O.A."/>
            <person name="Elcheninov A.G."/>
        </authorList>
    </citation>
    <scope>NUCLEOTIDE SEQUENCE [LARGE SCALE GENOMIC DNA]</scope>
    <source>
        <strain evidence="1 2">4228-RoL</strain>
    </source>
</reference>
<gene>
    <name evidence="1" type="ORF">QYE77_11515</name>
</gene>
<organism evidence="1 2">
    <name type="scientific">Thermanaerothrix solaris</name>
    <dbReference type="NCBI Taxonomy" id="3058434"/>
    <lineage>
        <taxon>Bacteria</taxon>
        <taxon>Bacillati</taxon>
        <taxon>Chloroflexota</taxon>
        <taxon>Anaerolineae</taxon>
        <taxon>Anaerolineales</taxon>
        <taxon>Anaerolineaceae</taxon>
        <taxon>Thermanaerothrix</taxon>
    </lineage>
</organism>